<protein>
    <recommendedName>
        <fullName evidence="5">FAD-binding domain-containing protein</fullName>
    </recommendedName>
</protein>
<keyword evidence="2" id="KW-0274">FAD</keyword>
<evidence type="ECO:0000256" key="1">
    <source>
        <dbReference type="ARBA" id="ARBA00022630"/>
    </source>
</evidence>
<keyword evidence="3" id="KW-0560">Oxidoreductase</keyword>
<dbReference type="PRINTS" id="PR00420">
    <property type="entry name" value="RNGMNOXGNASE"/>
</dbReference>
<organism evidence="6 7">
    <name type="scientific">Mortierella isabellina</name>
    <name type="common">Filamentous fungus</name>
    <name type="synonym">Umbelopsis isabellina</name>
    <dbReference type="NCBI Taxonomy" id="91625"/>
    <lineage>
        <taxon>Eukaryota</taxon>
        <taxon>Fungi</taxon>
        <taxon>Fungi incertae sedis</taxon>
        <taxon>Mucoromycota</taxon>
        <taxon>Mucoromycotina</taxon>
        <taxon>Umbelopsidomycetes</taxon>
        <taxon>Umbelopsidales</taxon>
        <taxon>Umbelopsidaceae</taxon>
        <taxon>Umbelopsis</taxon>
    </lineage>
</organism>
<evidence type="ECO:0000313" key="7">
    <source>
        <dbReference type="Proteomes" id="UP000654370"/>
    </source>
</evidence>
<evidence type="ECO:0000256" key="3">
    <source>
        <dbReference type="ARBA" id="ARBA00023002"/>
    </source>
</evidence>
<dbReference type="Pfam" id="PF01494">
    <property type="entry name" value="FAD_binding_3"/>
    <property type="match status" value="2"/>
</dbReference>
<dbReference type="AlphaFoldDB" id="A0A8H7U892"/>
<name>A0A8H7U892_MORIS</name>
<evidence type="ECO:0000313" key="6">
    <source>
        <dbReference type="EMBL" id="KAG2172895.1"/>
    </source>
</evidence>
<evidence type="ECO:0000256" key="4">
    <source>
        <dbReference type="ARBA" id="ARBA00023033"/>
    </source>
</evidence>
<sequence>MTRSLTIGIAGAGLGGLTLASVLHNEYNIKCTIFELEDSPTMRTQGGSLDLHVESGQHALKKAGLFEEFKKHARYQGQELRIFGKTTEVLFVHDAQDEVDVRIDTGDTEDRPEIDRKALRKMLIDSIPEDTIQWGKKVAKVEPSDGDKYSIVFNDGSSQCFDLVVGADGAWSKVRPLVSSAIPQYSGVKLIEATIANPDQDYPETSKLVGPGTLWAMANNRSLMAQRNGDGTIRTYVCLRLPVDGLLHVDFSNLEITKTFFLEKFHDYDEPHKNLIRNSHILIPRDIFILPTDHKWENRTGITLLGDAAHLMTPFAGEGANMAMWDGANLADAIAKVVQQGEDLKTSVEKYEQFMFKTCGDYAAESLKNMNALVSEKGAEAAVGFFKQFEDTVAPSS</sequence>
<dbReference type="PANTHER" id="PTHR46972:SF1">
    <property type="entry name" value="FAD DEPENDENT OXIDOREDUCTASE DOMAIN-CONTAINING PROTEIN"/>
    <property type="match status" value="1"/>
</dbReference>
<dbReference type="InterPro" id="IPR036188">
    <property type="entry name" value="FAD/NAD-bd_sf"/>
</dbReference>
<dbReference type="SUPFAM" id="SSF51905">
    <property type="entry name" value="FAD/NAD(P)-binding domain"/>
    <property type="match status" value="1"/>
</dbReference>
<feature type="domain" description="FAD-binding" evidence="5">
    <location>
        <begin position="7"/>
        <end position="193"/>
    </location>
</feature>
<gene>
    <name evidence="6" type="ORF">INT43_000245</name>
</gene>
<reference evidence="6" key="1">
    <citation type="submission" date="2020-12" db="EMBL/GenBank/DDBJ databases">
        <title>Metabolic potential, ecology and presence of endohyphal bacteria is reflected in genomic diversity of Mucoromycotina.</title>
        <authorList>
            <person name="Muszewska A."/>
            <person name="Okrasinska A."/>
            <person name="Steczkiewicz K."/>
            <person name="Drgas O."/>
            <person name="Orlowska M."/>
            <person name="Perlinska-Lenart U."/>
            <person name="Aleksandrzak-Piekarczyk T."/>
            <person name="Szatraj K."/>
            <person name="Zielenkiewicz U."/>
            <person name="Pilsyk S."/>
            <person name="Malc E."/>
            <person name="Mieczkowski P."/>
            <person name="Kruszewska J.S."/>
            <person name="Biernat P."/>
            <person name="Pawlowska J."/>
        </authorList>
    </citation>
    <scope>NUCLEOTIDE SEQUENCE</scope>
    <source>
        <strain evidence="6">WA0000067209</strain>
    </source>
</reference>
<dbReference type="OrthoDB" id="655030at2759"/>
<evidence type="ECO:0000256" key="2">
    <source>
        <dbReference type="ARBA" id="ARBA00022827"/>
    </source>
</evidence>
<keyword evidence="4" id="KW-0503">Monooxygenase</keyword>
<dbReference type="PANTHER" id="PTHR46972">
    <property type="entry name" value="MONOOXYGENASE ASQM-RELATED"/>
    <property type="match status" value="1"/>
</dbReference>
<dbReference type="GO" id="GO:0071949">
    <property type="term" value="F:FAD binding"/>
    <property type="evidence" value="ECO:0007669"/>
    <property type="project" value="InterPro"/>
</dbReference>
<dbReference type="GO" id="GO:0004497">
    <property type="term" value="F:monooxygenase activity"/>
    <property type="evidence" value="ECO:0007669"/>
    <property type="project" value="UniProtKB-KW"/>
</dbReference>
<dbReference type="Proteomes" id="UP000654370">
    <property type="component" value="Unassembled WGS sequence"/>
</dbReference>
<comment type="caution">
    <text evidence="6">The sequence shown here is derived from an EMBL/GenBank/DDBJ whole genome shotgun (WGS) entry which is preliminary data.</text>
</comment>
<feature type="domain" description="FAD-binding" evidence="5">
    <location>
        <begin position="302"/>
        <end position="341"/>
    </location>
</feature>
<dbReference type="EMBL" id="JAEPQZ010000016">
    <property type="protein sequence ID" value="KAG2172895.1"/>
    <property type="molecule type" value="Genomic_DNA"/>
</dbReference>
<proteinExistence type="predicted"/>
<accession>A0A8H7U892</accession>
<evidence type="ECO:0000259" key="5">
    <source>
        <dbReference type="Pfam" id="PF01494"/>
    </source>
</evidence>
<keyword evidence="1" id="KW-0285">Flavoprotein</keyword>
<keyword evidence="7" id="KW-1185">Reference proteome</keyword>
<dbReference type="InterPro" id="IPR002938">
    <property type="entry name" value="FAD-bd"/>
</dbReference>
<dbReference type="Gene3D" id="3.50.50.60">
    <property type="entry name" value="FAD/NAD(P)-binding domain"/>
    <property type="match status" value="1"/>
</dbReference>